<dbReference type="Gene3D" id="3.40.50.1820">
    <property type="entry name" value="alpha/beta hydrolase"/>
    <property type="match status" value="1"/>
</dbReference>
<reference evidence="3" key="1">
    <citation type="submission" date="2017-11" db="EMBL/GenBank/DDBJ databases">
        <authorList>
            <person name="Kuznetsova I."/>
            <person name="Sazanova A."/>
            <person name="Chirak E."/>
            <person name="Safronova V."/>
            <person name="Willems A."/>
        </authorList>
    </citation>
    <scope>NUCLEOTIDE SEQUENCE [LARGE SCALE GENOMIC DNA]</scope>
    <source>
        <strain evidence="3">PEPV15</strain>
    </source>
</reference>
<dbReference type="Proteomes" id="UP000241158">
    <property type="component" value="Unassembled WGS sequence"/>
</dbReference>
<feature type="chain" id="PRO_5015116604" description="Peptidase S10" evidence="1">
    <location>
        <begin position="16"/>
        <end position="629"/>
    </location>
</feature>
<dbReference type="GO" id="GO:0006508">
    <property type="term" value="P:proteolysis"/>
    <property type="evidence" value="ECO:0007669"/>
    <property type="project" value="InterPro"/>
</dbReference>
<dbReference type="InterPro" id="IPR001563">
    <property type="entry name" value="Peptidase_S10"/>
</dbReference>
<keyword evidence="1" id="KW-0732">Signal</keyword>
<dbReference type="EMBL" id="PGGN01000002">
    <property type="protein sequence ID" value="PSH58485.1"/>
    <property type="molecule type" value="Genomic_DNA"/>
</dbReference>
<name>A0A2P7AW91_9HYPH</name>
<proteinExistence type="predicted"/>
<organism evidence="2 3">
    <name type="scientific">Phyllobacterium endophyticum</name>
    <dbReference type="NCBI Taxonomy" id="1149773"/>
    <lineage>
        <taxon>Bacteria</taxon>
        <taxon>Pseudomonadati</taxon>
        <taxon>Pseudomonadota</taxon>
        <taxon>Alphaproteobacteria</taxon>
        <taxon>Hyphomicrobiales</taxon>
        <taxon>Phyllobacteriaceae</taxon>
        <taxon>Phyllobacterium</taxon>
    </lineage>
</organism>
<dbReference type="Pfam" id="PF00450">
    <property type="entry name" value="Peptidase_S10"/>
    <property type="match status" value="1"/>
</dbReference>
<evidence type="ECO:0000313" key="3">
    <source>
        <dbReference type="Proteomes" id="UP000241158"/>
    </source>
</evidence>
<sequence length="629" mass="69304">MIFRVFFLLALLGLAACNDTKVEVADRTFPESVQESVKLGEPALTDKLESARKEAVELKAKGKLFDAADRLRTVGLDEEAYAIFAPADYKFLAKDHPDPSTPQVSETPSVMRHSMVLNGKKTWFTAKAGHLIAYGQKDQLTGKKDAKAAIFYMSYTRDDLPRENRPVTFFFNGGPGYASIFLHMAAYGPKRIVINAPYMARKLADNPFKLIDNEETLLDNSDLVFVDPVSEGFSTAIAPHRNHHFSNATTDAEIVRDFVTSYSNKNNRQSSPKYLLGESWGSARVSLAASMLEEAGTSNYDPDPSGQPVKVLSGVVLQSPYLSGDSCACNTGLPTLAMAAEYFQKPETSWRGARTLDQYADYIRQFAMQRYFPALETYNAAFTAATAAKEAILVEAKNEISAKFKGGMGVSVEGEAFSAETTDDDDVQVEPATLAKLEPILQEFRNIAGNHSLSWDDFASGNILTNRPAAKSLGDYDARMAADDYQTDWFDDTILGNGVKDLLPAFLNYYSSGVKAVKDWHGNDVLRNDDYAVTGQDVSADGLGGVADLTLALAFDPRLKIMALHGYYDTVTTFFETEKQLQQAGLDKRIPVHVFDGGQMTYYVEASRKPVKKVFDEFYRNTPGTPATN</sequence>
<dbReference type="PROSITE" id="PS51257">
    <property type="entry name" value="PROKAR_LIPOPROTEIN"/>
    <property type="match status" value="1"/>
</dbReference>
<comment type="caution">
    <text evidence="2">The sequence shown here is derived from an EMBL/GenBank/DDBJ whole genome shotgun (WGS) entry which is preliminary data.</text>
</comment>
<protein>
    <recommendedName>
        <fullName evidence="4">Peptidase S10</fullName>
    </recommendedName>
</protein>
<evidence type="ECO:0008006" key="4">
    <source>
        <dbReference type="Google" id="ProtNLM"/>
    </source>
</evidence>
<keyword evidence="3" id="KW-1185">Reference proteome</keyword>
<dbReference type="GO" id="GO:0004185">
    <property type="term" value="F:serine-type carboxypeptidase activity"/>
    <property type="evidence" value="ECO:0007669"/>
    <property type="project" value="InterPro"/>
</dbReference>
<evidence type="ECO:0000256" key="1">
    <source>
        <dbReference type="SAM" id="SignalP"/>
    </source>
</evidence>
<dbReference type="SUPFAM" id="SSF53474">
    <property type="entry name" value="alpha/beta-Hydrolases"/>
    <property type="match status" value="1"/>
</dbReference>
<dbReference type="OrthoDB" id="8117442at2"/>
<dbReference type="InterPro" id="IPR029058">
    <property type="entry name" value="AB_hydrolase_fold"/>
</dbReference>
<dbReference type="AlphaFoldDB" id="A0A2P7AW91"/>
<feature type="signal peptide" evidence="1">
    <location>
        <begin position="1"/>
        <end position="15"/>
    </location>
</feature>
<accession>A0A2P7AW91</accession>
<evidence type="ECO:0000313" key="2">
    <source>
        <dbReference type="EMBL" id="PSH58485.1"/>
    </source>
</evidence>
<dbReference type="RefSeq" id="WP_106716924.1">
    <property type="nucleotide sequence ID" value="NZ_JACHXT010000001.1"/>
</dbReference>
<gene>
    <name evidence="2" type="ORF">CU100_12895</name>
</gene>